<name>D3L9Z1_OENOE</name>
<keyword evidence="4" id="KW-0067">ATP-binding</keyword>
<keyword evidence="2" id="KW-0813">Transport</keyword>
<evidence type="ECO:0000256" key="3">
    <source>
        <dbReference type="ARBA" id="ARBA00022741"/>
    </source>
</evidence>
<evidence type="ECO:0000313" key="7">
    <source>
        <dbReference type="Proteomes" id="UP000003075"/>
    </source>
</evidence>
<dbReference type="Proteomes" id="UP000003075">
    <property type="component" value="Unassembled WGS sequence"/>
</dbReference>
<gene>
    <name evidence="6" type="ORF">AWRIB429_1171</name>
</gene>
<dbReference type="Pfam" id="PF00005">
    <property type="entry name" value="ABC_tran"/>
    <property type="match status" value="1"/>
</dbReference>
<dbReference type="PANTHER" id="PTHR42711:SF5">
    <property type="entry name" value="ABC TRANSPORTER ATP-BINDING PROTEIN NATA"/>
    <property type="match status" value="1"/>
</dbReference>
<dbReference type="AlphaFoldDB" id="D3L9Z1"/>
<reference evidence="6 7" key="1">
    <citation type="journal article" date="2010" name="Appl. Microbiol. Biotechnol.">
        <title>Genotypic diversity in Oenococcus oeni by high-density microarray comparative genome hybridization and whole genome sequencing.</title>
        <authorList>
            <person name="Borneman A.R."/>
            <person name="Bartowsky E.J."/>
            <person name="McCarthy J."/>
            <person name="Chambers P.J."/>
        </authorList>
    </citation>
    <scope>NUCLEOTIDE SEQUENCE [LARGE SCALE GENOMIC DNA]</scope>
    <source>
        <strain evidence="6 7">AWRIB429</strain>
    </source>
</reference>
<dbReference type="InterPro" id="IPR003439">
    <property type="entry name" value="ABC_transporter-like_ATP-bd"/>
</dbReference>
<dbReference type="GO" id="GO:0016887">
    <property type="term" value="F:ATP hydrolysis activity"/>
    <property type="evidence" value="ECO:0007669"/>
    <property type="project" value="InterPro"/>
</dbReference>
<dbReference type="OrthoDB" id="9804819at2"/>
<evidence type="ECO:0000256" key="4">
    <source>
        <dbReference type="ARBA" id="ARBA00022840"/>
    </source>
</evidence>
<keyword evidence="3" id="KW-0547">Nucleotide-binding</keyword>
<dbReference type="PANTHER" id="PTHR42711">
    <property type="entry name" value="ABC TRANSPORTER ATP-BINDING PROTEIN"/>
    <property type="match status" value="1"/>
</dbReference>
<evidence type="ECO:0000256" key="1">
    <source>
        <dbReference type="ARBA" id="ARBA00005417"/>
    </source>
</evidence>
<dbReference type="InterPro" id="IPR050763">
    <property type="entry name" value="ABC_transporter_ATP-binding"/>
</dbReference>
<dbReference type="SUPFAM" id="SSF52540">
    <property type="entry name" value="P-loop containing nucleoside triphosphate hydrolases"/>
    <property type="match status" value="1"/>
</dbReference>
<comment type="similarity">
    <text evidence="1">Belongs to the ABC transporter superfamily.</text>
</comment>
<organism evidence="6 7">
    <name type="scientific">Oenococcus oeni AWRIB429</name>
    <dbReference type="NCBI Taxonomy" id="655225"/>
    <lineage>
        <taxon>Bacteria</taxon>
        <taxon>Bacillati</taxon>
        <taxon>Bacillota</taxon>
        <taxon>Bacilli</taxon>
        <taxon>Lactobacillales</taxon>
        <taxon>Lactobacillaceae</taxon>
        <taxon>Oenococcus</taxon>
    </lineage>
</organism>
<feature type="domain" description="ABC transporter" evidence="5">
    <location>
        <begin position="21"/>
        <end position="73"/>
    </location>
</feature>
<accession>D3L9Z1</accession>
<evidence type="ECO:0000313" key="6">
    <source>
        <dbReference type="EMBL" id="EFD88340.1"/>
    </source>
</evidence>
<proteinExistence type="inferred from homology"/>
<sequence length="92" mass="10336">MMTKVLHIEHLQKNFGNFKALKDISFDVNSGEVFAFIGPNGAGKSTTIRIILGLLRKTAGIVEVFGEDAFKNRLKFIANWFTSRVIFIYGLI</sequence>
<dbReference type="EMBL" id="ACSE01000021">
    <property type="protein sequence ID" value="EFD88340.1"/>
    <property type="molecule type" value="Genomic_DNA"/>
</dbReference>
<dbReference type="InterPro" id="IPR027417">
    <property type="entry name" value="P-loop_NTPase"/>
</dbReference>
<evidence type="ECO:0000259" key="5">
    <source>
        <dbReference type="Pfam" id="PF00005"/>
    </source>
</evidence>
<evidence type="ECO:0000256" key="2">
    <source>
        <dbReference type="ARBA" id="ARBA00022448"/>
    </source>
</evidence>
<dbReference type="GO" id="GO:0005524">
    <property type="term" value="F:ATP binding"/>
    <property type="evidence" value="ECO:0007669"/>
    <property type="project" value="UniProtKB-KW"/>
</dbReference>
<protein>
    <recommendedName>
        <fullName evidence="5">ABC transporter domain-containing protein</fullName>
    </recommendedName>
</protein>
<comment type="caution">
    <text evidence="6">The sequence shown here is derived from an EMBL/GenBank/DDBJ whole genome shotgun (WGS) entry which is preliminary data.</text>
</comment>
<dbReference type="Gene3D" id="3.40.50.300">
    <property type="entry name" value="P-loop containing nucleotide triphosphate hydrolases"/>
    <property type="match status" value="1"/>
</dbReference>